<dbReference type="InterPro" id="IPR036388">
    <property type="entry name" value="WH-like_DNA-bd_sf"/>
</dbReference>
<dbReference type="GO" id="GO:0005829">
    <property type="term" value="C:cytosol"/>
    <property type="evidence" value="ECO:0007669"/>
    <property type="project" value="TreeGrafter"/>
</dbReference>
<evidence type="ECO:0000313" key="15">
    <source>
        <dbReference type="EMBL" id="RQD75730.1"/>
    </source>
</evidence>
<dbReference type="SUPFAM" id="SSF46785">
    <property type="entry name" value="Winged helix' DNA-binding domain"/>
    <property type="match status" value="1"/>
</dbReference>
<comment type="subunit">
    <text evidence="3">Homodimer.</text>
</comment>
<evidence type="ECO:0000256" key="3">
    <source>
        <dbReference type="ARBA" id="ARBA00011738"/>
    </source>
</evidence>
<evidence type="ECO:0000256" key="1">
    <source>
        <dbReference type="ARBA" id="ARBA00004496"/>
    </source>
</evidence>
<evidence type="ECO:0000256" key="12">
    <source>
        <dbReference type="ARBA" id="ARBA00023163"/>
    </source>
</evidence>
<protein>
    <recommendedName>
        <fullName evidence="4">Ferric uptake regulation protein</fullName>
    </recommendedName>
</protein>
<dbReference type="InterPro" id="IPR002481">
    <property type="entry name" value="FUR"/>
</dbReference>
<evidence type="ECO:0000256" key="14">
    <source>
        <dbReference type="PIRSR" id="PIRSR602481-2"/>
    </source>
</evidence>
<feature type="binding site" evidence="14">
    <location>
        <position position="129"/>
    </location>
    <ligand>
        <name>Fe cation</name>
        <dbReference type="ChEBI" id="CHEBI:24875"/>
    </ligand>
</feature>
<dbReference type="Gene3D" id="1.10.10.10">
    <property type="entry name" value="Winged helix-like DNA-binding domain superfamily/Winged helix DNA-binding domain"/>
    <property type="match status" value="1"/>
</dbReference>
<feature type="binding site" evidence="14">
    <location>
        <position position="93"/>
    </location>
    <ligand>
        <name>Fe cation</name>
        <dbReference type="ChEBI" id="CHEBI:24875"/>
    </ligand>
</feature>
<evidence type="ECO:0000256" key="2">
    <source>
        <dbReference type="ARBA" id="ARBA00007957"/>
    </source>
</evidence>
<comment type="similarity">
    <text evidence="2">Belongs to the Fur family.</text>
</comment>
<evidence type="ECO:0000256" key="7">
    <source>
        <dbReference type="ARBA" id="ARBA00022723"/>
    </source>
</evidence>
<keyword evidence="12" id="KW-0804">Transcription</keyword>
<keyword evidence="9 14" id="KW-0408">Iron</keyword>
<keyword evidence="7 13" id="KW-0479">Metal-binding</keyword>
<dbReference type="FunFam" id="3.30.1490.190:FF:000001">
    <property type="entry name" value="Ferric uptake regulation protein"/>
    <property type="match status" value="1"/>
</dbReference>
<dbReference type="GO" id="GO:0045892">
    <property type="term" value="P:negative regulation of DNA-templated transcription"/>
    <property type="evidence" value="ECO:0007669"/>
    <property type="project" value="TreeGrafter"/>
</dbReference>
<reference evidence="15 16" key="1">
    <citation type="submission" date="2018-08" db="EMBL/GenBank/DDBJ databases">
        <title>The metabolism and importance of syntrophic acetate oxidation coupled to methane or sulfide production in haloalkaline environments.</title>
        <authorList>
            <person name="Timmers P.H.A."/>
            <person name="Vavourakis C.D."/>
            <person name="Sorokin D.Y."/>
            <person name="Sinninghe Damste J.S."/>
            <person name="Muyzer G."/>
            <person name="Stams A.J.M."/>
            <person name="Plugge C.M."/>
        </authorList>
    </citation>
    <scope>NUCLEOTIDE SEQUENCE [LARGE SCALE GENOMIC DNA]</scope>
    <source>
        <strain evidence="15">MSAO_Bac1</strain>
    </source>
</reference>
<feature type="binding site" evidence="14">
    <location>
        <position position="112"/>
    </location>
    <ligand>
        <name>Fe cation</name>
        <dbReference type="ChEBI" id="CHEBI:24875"/>
    </ligand>
</feature>
<evidence type="ECO:0000256" key="10">
    <source>
        <dbReference type="ARBA" id="ARBA00023015"/>
    </source>
</evidence>
<comment type="subcellular location">
    <subcellularLocation>
        <location evidence="1">Cytoplasm</location>
    </subcellularLocation>
</comment>
<dbReference type="PANTHER" id="PTHR33202:SF2">
    <property type="entry name" value="FERRIC UPTAKE REGULATION PROTEIN"/>
    <property type="match status" value="1"/>
</dbReference>
<keyword evidence="11" id="KW-0238">DNA-binding</keyword>
<keyword evidence="10" id="KW-0805">Transcription regulation</keyword>
<dbReference type="EMBL" id="QZAA01000147">
    <property type="protein sequence ID" value="RQD75730.1"/>
    <property type="molecule type" value="Genomic_DNA"/>
</dbReference>
<accession>A0A424YE37</accession>
<comment type="cofactor">
    <cofactor evidence="13">
        <name>Zn(2+)</name>
        <dbReference type="ChEBI" id="CHEBI:29105"/>
    </cofactor>
    <text evidence="13">Binds 1 zinc ion per subunit.</text>
</comment>
<comment type="caution">
    <text evidence="15">The sequence shown here is derived from an EMBL/GenBank/DDBJ whole genome shotgun (WGS) entry which is preliminary data.</text>
</comment>
<feature type="binding site" evidence="13">
    <location>
        <position position="140"/>
    </location>
    <ligand>
        <name>Zn(2+)</name>
        <dbReference type="ChEBI" id="CHEBI:29105"/>
    </ligand>
</feature>
<dbReference type="InterPro" id="IPR036390">
    <property type="entry name" value="WH_DNA-bd_sf"/>
</dbReference>
<evidence type="ECO:0000313" key="16">
    <source>
        <dbReference type="Proteomes" id="UP000285138"/>
    </source>
</evidence>
<evidence type="ECO:0000256" key="11">
    <source>
        <dbReference type="ARBA" id="ARBA00023125"/>
    </source>
</evidence>
<dbReference type="GO" id="GO:1900376">
    <property type="term" value="P:regulation of secondary metabolite biosynthetic process"/>
    <property type="evidence" value="ECO:0007669"/>
    <property type="project" value="TreeGrafter"/>
</dbReference>
<dbReference type="Proteomes" id="UP000285138">
    <property type="component" value="Unassembled WGS sequence"/>
</dbReference>
<comment type="cofactor">
    <cofactor evidence="14">
        <name>Mn(2+)</name>
        <dbReference type="ChEBI" id="CHEBI:29035"/>
    </cofactor>
    <cofactor evidence="14">
        <name>Fe(2+)</name>
        <dbReference type="ChEBI" id="CHEBI:29033"/>
    </cofactor>
    <text evidence="14">Binds 1 Mn(2+) or Fe(2+) ion per subunit.</text>
</comment>
<feature type="binding site" evidence="14">
    <location>
        <position position="91"/>
    </location>
    <ligand>
        <name>Fe cation</name>
        <dbReference type="ChEBI" id="CHEBI:24875"/>
    </ligand>
</feature>
<feature type="binding site" evidence="13">
    <location>
        <position position="97"/>
    </location>
    <ligand>
        <name>Zn(2+)</name>
        <dbReference type="ChEBI" id="CHEBI:29105"/>
    </ligand>
</feature>
<evidence type="ECO:0000256" key="9">
    <source>
        <dbReference type="ARBA" id="ARBA00023004"/>
    </source>
</evidence>
<keyword evidence="8 13" id="KW-0862">Zinc</keyword>
<evidence type="ECO:0000256" key="5">
    <source>
        <dbReference type="ARBA" id="ARBA00022490"/>
    </source>
</evidence>
<dbReference type="CDD" id="cd07153">
    <property type="entry name" value="Fur_like"/>
    <property type="match status" value="1"/>
</dbReference>
<evidence type="ECO:0000256" key="4">
    <source>
        <dbReference type="ARBA" id="ARBA00020910"/>
    </source>
</evidence>
<keyword evidence="6" id="KW-0678">Repressor</keyword>
<evidence type="ECO:0000256" key="8">
    <source>
        <dbReference type="ARBA" id="ARBA00022833"/>
    </source>
</evidence>
<dbReference type="AlphaFoldDB" id="A0A424YE37"/>
<dbReference type="InterPro" id="IPR043135">
    <property type="entry name" value="Fur_C"/>
</dbReference>
<dbReference type="GO" id="GO:0000976">
    <property type="term" value="F:transcription cis-regulatory region binding"/>
    <property type="evidence" value="ECO:0007669"/>
    <property type="project" value="TreeGrafter"/>
</dbReference>
<evidence type="ECO:0000256" key="6">
    <source>
        <dbReference type="ARBA" id="ARBA00022491"/>
    </source>
</evidence>
<evidence type="ECO:0000256" key="13">
    <source>
        <dbReference type="PIRSR" id="PIRSR602481-1"/>
    </source>
</evidence>
<dbReference type="PANTHER" id="PTHR33202">
    <property type="entry name" value="ZINC UPTAKE REGULATION PROTEIN"/>
    <property type="match status" value="1"/>
</dbReference>
<feature type="binding site" evidence="13">
    <location>
        <position position="100"/>
    </location>
    <ligand>
        <name>Zn(2+)</name>
        <dbReference type="ChEBI" id="CHEBI:29105"/>
    </ligand>
</feature>
<feature type="binding site" evidence="13">
    <location>
        <position position="137"/>
    </location>
    <ligand>
        <name>Zn(2+)</name>
        <dbReference type="ChEBI" id="CHEBI:29105"/>
    </ligand>
</feature>
<dbReference type="Pfam" id="PF01475">
    <property type="entry name" value="FUR"/>
    <property type="match status" value="1"/>
</dbReference>
<dbReference type="GO" id="GO:0008270">
    <property type="term" value="F:zinc ion binding"/>
    <property type="evidence" value="ECO:0007669"/>
    <property type="project" value="TreeGrafter"/>
</dbReference>
<keyword evidence="5" id="KW-0963">Cytoplasm</keyword>
<name>A0A424YE37_9FIRM</name>
<dbReference type="GO" id="GO:0003700">
    <property type="term" value="F:DNA-binding transcription factor activity"/>
    <property type="evidence" value="ECO:0007669"/>
    <property type="project" value="InterPro"/>
</dbReference>
<dbReference type="Gene3D" id="3.30.1490.190">
    <property type="match status" value="1"/>
</dbReference>
<organism evidence="15 16">
    <name type="scientific">Candidatus Syntrophonatronum acetioxidans</name>
    <dbReference type="NCBI Taxonomy" id="1795816"/>
    <lineage>
        <taxon>Bacteria</taxon>
        <taxon>Bacillati</taxon>
        <taxon>Bacillota</taxon>
        <taxon>Clostridia</taxon>
        <taxon>Eubacteriales</taxon>
        <taxon>Syntrophomonadaceae</taxon>
        <taxon>Candidatus Syntrophonatronum</taxon>
    </lineage>
</organism>
<sequence>MEAALDKFHKYLKEKGLKLTSERKVILKKVFSIHDHFDAEDLLFMLKKEGKEVSRASVYRTLNLLVDSNMVEKVDFGEGKAYYEHVFGHYHHDHLVCLDCGTVVQFEDPVIEKRQEEICKEHDFRLDYHTLNIFGRCRECRKEDNEDASTS</sequence>
<gene>
    <name evidence="15" type="ORF">D5R97_05625</name>
</gene>
<proteinExistence type="inferred from homology"/>